<accession>A0A251NIS3</accession>
<dbReference type="InterPro" id="IPR009057">
    <property type="entry name" value="Homeodomain-like_sf"/>
</dbReference>
<feature type="compositionally biased region" description="Basic and acidic residues" evidence="3">
    <location>
        <begin position="544"/>
        <end position="561"/>
    </location>
</feature>
<reference evidence="5 6" key="1">
    <citation type="journal article" date="2013" name="Nat. Genet.">
        <title>The high-quality draft genome of peach (Prunus persica) identifies unique patterns of genetic diversity, domestication and genome evolution.</title>
        <authorList>
            <consortium name="International Peach Genome Initiative"/>
            <person name="Verde I."/>
            <person name="Abbott A.G."/>
            <person name="Scalabrin S."/>
            <person name="Jung S."/>
            <person name="Shu S."/>
            <person name="Marroni F."/>
            <person name="Zhebentyayeva T."/>
            <person name="Dettori M.T."/>
            <person name="Grimwood J."/>
            <person name="Cattonaro F."/>
            <person name="Zuccolo A."/>
            <person name="Rossini L."/>
            <person name="Jenkins J."/>
            <person name="Vendramin E."/>
            <person name="Meisel L.A."/>
            <person name="Decroocq V."/>
            <person name="Sosinski B."/>
            <person name="Prochnik S."/>
            <person name="Mitros T."/>
            <person name="Policriti A."/>
            <person name="Cipriani G."/>
            <person name="Dondini L."/>
            <person name="Ficklin S."/>
            <person name="Goodstein D.M."/>
            <person name="Xuan P."/>
            <person name="Del Fabbro C."/>
            <person name="Aramini V."/>
            <person name="Copetti D."/>
            <person name="Gonzalez S."/>
            <person name="Horner D.S."/>
            <person name="Falchi R."/>
            <person name="Lucas S."/>
            <person name="Mica E."/>
            <person name="Maldonado J."/>
            <person name="Lazzari B."/>
            <person name="Bielenberg D."/>
            <person name="Pirona R."/>
            <person name="Miculan M."/>
            <person name="Barakat A."/>
            <person name="Testolin R."/>
            <person name="Stella A."/>
            <person name="Tartarini S."/>
            <person name="Tonutti P."/>
            <person name="Arus P."/>
            <person name="Orellana A."/>
            <person name="Wells C."/>
            <person name="Main D."/>
            <person name="Vizzotto G."/>
            <person name="Silva H."/>
            <person name="Salamini F."/>
            <person name="Schmutz J."/>
            <person name="Morgante M."/>
            <person name="Rokhsar D.S."/>
        </authorList>
    </citation>
    <scope>NUCLEOTIDE SEQUENCE [LARGE SCALE GENOMIC DNA]</scope>
    <source>
        <strain evidence="6">cv. Nemared</strain>
    </source>
</reference>
<evidence type="ECO:0000259" key="4">
    <source>
        <dbReference type="PROSITE" id="PS50014"/>
    </source>
</evidence>
<feature type="domain" description="Bromo" evidence="4">
    <location>
        <begin position="341"/>
        <end position="412"/>
    </location>
</feature>
<dbReference type="CDD" id="cd04369">
    <property type="entry name" value="Bromodomain"/>
    <property type="match status" value="1"/>
</dbReference>
<feature type="compositionally biased region" description="Polar residues" evidence="3">
    <location>
        <begin position="170"/>
        <end position="179"/>
    </location>
</feature>
<feature type="region of interest" description="Disordered" evidence="3">
    <location>
        <begin position="121"/>
        <end position="324"/>
    </location>
</feature>
<dbReference type="Gramene" id="ONH99171">
    <property type="protein sequence ID" value="ONH99171"/>
    <property type="gene ID" value="PRUPE_6G015400"/>
</dbReference>
<dbReference type="Gene3D" id="1.20.920.10">
    <property type="entry name" value="Bromodomain-like"/>
    <property type="match status" value="1"/>
</dbReference>
<protein>
    <recommendedName>
        <fullName evidence="4">Bromo domain-containing protein</fullName>
    </recommendedName>
</protein>
<dbReference type="Proteomes" id="UP000006882">
    <property type="component" value="Chromosome G6"/>
</dbReference>
<feature type="compositionally biased region" description="Acidic residues" evidence="3">
    <location>
        <begin position="593"/>
        <end position="604"/>
    </location>
</feature>
<dbReference type="Pfam" id="PF00439">
    <property type="entry name" value="Bromodomain"/>
    <property type="match status" value="1"/>
</dbReference>
<feature type="region of interest" description="Disordered" evidence="3">
    <location>
        <begin position="448"/>
        <end position="691"/>
    </location>
</feature>
<evidence type="ECO:0000256" key="1">
    <source>
        <dbReference type="ARBA" id="ARBA00023117"/>
    </source>
</evidence>
<dbReference type="OrthoDB" id="1742084at2759"/>
<gene>
    <name evidence="5" type="ORF">PRUPE_6G015400</name>
</gene>
<dbReference type="PANTHER" id="PTHR37888:SF8">
    <property type="entry name" value="HISTONE-LYSINE N-METHYLTRANSFERASE, H3 LYSINE-79 SPECIFIC-LIKE"/>
    <property type="match status" value="1"/>
</dbReference>
<evidence type="ECO:0000256" key="3">
    <source>
        <dbReference type="SAM" id="MobiDB-lite"/>
    </source>
</evidence>
<feature type="compositionally biased region" description="Basic and acidic residues" evidence="3">
    <location>
        <begin position="448"/>
        <end position="458"/>
    </location>
</feature>
<dbReference type="SMART" id="SM00717">
    <property type="entry name" value="SANT"/>
    <property type="match status" value="1"/>
</dbReference>
<evidence type="ECO:0000256" key="2">
    <source>
        <dbReference type="PROSITE-ProRule" id="PRU00035"/>
    </source>
</evidence>
<feature type="compositionally biased region" description="Basic residues" evidence="3">
    <location>
        <begin position="645"/>
        <end position="654"/>
    </location>
</feature>
<dbReference type="SUPFAM" id="SSF46689">
    <property type="entry name" value="Homeodomain-like"/>
    <property type="match status" value="1"/>
</dbReference>
<feature type="compositionally biased region" description="Basic and acidic residues" evidence="3">
    <location>
        <begin position="488"/>
        <end position="508"/>
    </location>
</feature>
<feature type="compositionally biased region" description="Low complexity" evidence="3">
    <location>
        <begin position="459"/>
        <end position="469"/>
    </location>
</feature>
<feature type="compositionally biased region" description="Basic and acidic residues" evidence="3">
    <location>
        <begin position="121"/>
        <end position="131"/>
    </location>
</feature>
<dbReference type="CDD" id="cd00167">
    <property type="entry name" value="SANT"/>
    <property type="match status" value="1"/>
</dbReference>
<dbReference type="SUPFAM" id="SSF47370">
    <property type="entry name" value="Bromodomain"/>
    <property type="match status" value="1"/>
</dbReference>
<dbReference type="InterPro" id="IPR001487">
    <property type="entry name" value="Bromodomain"/>
</dbReference>
<dbReference type="PANTHER" id="PTHR37888">
    <property type="entry name" value="DNA-BINDING BROMODOMAIN-CONTAINING PROTEIN"/>
    <property type="match status" value="1"/>
</dbReference>
<dbReference type="InterPro" id="IPR036427">
    <property type="entry name" value="Bromodomain-like_sf"/>
</dbReference>
<feature type="compositionally biased region" description="Basic and acidic residues" evidence="3">
    <location>
        <begin position="605"/>
        <end position="619"/>
    </location>
</feature>
<evidence type="ECO:0000313" key="6">
    <source>
        <dbReference type="Proteomes" id="UP000006882"/>
    </source>
</evidence>
<sequence length="691" mass="76620">MAREHGTSGHPWGTLEELLLVCAVNRHGTKSWDSVAMEVQTKSSSTFASTLLTAQDCRDKFDDLKRRFVSKNDNQSHSLGQMVDELRNLRVDELRHEVHRRDVSIVSLELKVKRLEEERERSLKEEAEAHPNNDLQSGGEDQLEASPENIAGETNSGEDFDSDERENRSFNESNSTSQRGEAKENSVVAKQSKEEEPGPDGNEPDRVRTGTRTEPDRDCSVNGKVIDDEKEDNKKGGETVGATQLGESNEFWESVSESKREGKRGGVASKQNSDVQSSASLSKRKRRRGGGGGEGGGRRSRSRSSSGEEAEGDEVSPATSKGIKPKLVKHEPLIKVIRIIRSHRLGSVFERRLRSQESERYKSLIRQHMDLHEVQSRLNKGVYTDCTHKFFRDLLLLFNNAVVFLRKTSPEHMAAQELRAIVLKEMTDQLPKPQPAIDTVKLHAPKLESKVPKIEPDSSVKPSKPSIVVCGLRRSANGGGGAKNRKGDKRERGEVEEKGKASEVEDKGIRKKRTQERGGPRGSRRGSSKNVGKTEHAYGGNELSSHDGLEEMKMEKIENAKTTKQGAARTFLKRMKQNSTSTVVKRGSSDVSEGGESEDSMVEEEEKKQKGKTKPDERKKRVTRSSTGRRGGRGGGRRNEESSGRAKRGVGRPPKRPETTEAGNGSGKRGRGNGEADQMGSAGRPRKRTRR</sequence>
<name>A0A251NIS3_PRUPE</name>
<feature type="compositionally biased region" description="Basic and acidic residues" evidence="3">
    <location>
        <begin position="203"/>
        <end position="237"/>
    </location>
</feature>
<dbReference type="SMR" id="A0A251NIS3"/>
<keyword evidence="6" id="KW-1185">Reference proteome</keyword>
<keyword evidence="1 2" id="KW-0103">Bromodomain</keyword>
<proteinExistence type="predicted"/>
<dbReference type="Gene3D" id="1.10.10.60">
    <property type="entry name" value="Homeodomain-like"/>
    <property type="match status" value="1"/>
</dbReference>
<organism evidence="5 6">
    <name type="scientific">Prunus persica</name>
    <name type="common">Peach</name>
    <name type="synonym">Amygdalus persica</name>
    <dbReference type="NCBI Taxonomy" id="3760"/>
    <lineage>
        <taxon>Eukaryota</taxon>
        <taxon>Viridiplantae</taxon>
        <taxon>Streptophyta</taxon>
        <taxon>Embryophyta</taxon>
        <taxon>Tracheophyta</taxon>
        <taxon>Spermatophyta</taxon>
        <taxon>Magnoliopsida</taxon>
        <taxon>eudicotyledons</taxon>
        <taxon>Gunneridae</taxon>
        <taxon>Pentapetalae</taxon>
        <taxon>rosids</taxon>
        <taxon>fabids</taxon>
        <taxon>Rosales</taxon>
        <taxon>Rosaceae</taxon>
        <taxon>Amygdaloideae</taxon>
        <taxon>Amygdaleae</taxon>
        <taxon>Prunus</taxon>
    </lineage>
</organism>
<dbReference type="PROSITE" id="PS50014">
    <property type="entry name" value="BROMODOMAIN_2"/>
    <property type="match status" value="1"/>
</dbReference>
<dbReference type="InterPro" id="IPR001005">
    <property type="entry name" value="SANT/Myb"/>
</dbReference>
<dbReference type="AlphaFoldDB" id="A0A251NIS3"/>
<dbReference type="EMBL" id="CM007656">
    <property type="protein sequence ID" value="ONH99171.1"/>
    <property type="molecule type" value="Genomic_DNA"/>
</dbReference>
<dbReference type="SMART" id="SM00297">
    <property type="entry name" value="BROMO"/>
    <property type="match status" value="1"/>
</dbReference>
<evidence type="ECO:0000313" key="5">
    <source>
        <dbReference type="EMBL" id="ONH99171.1"/>
    </source>
</evidence>